<dbReference type="EMBL" id="NESQ01000205">
    <property type="protein sequence ID" value="PUU76047.1"/>
    <property type="molecule type" value="Genomic_DNA"/>
</dbReference>
<dbReference type="STRING" id="42251.A0A2T6ZKM5"/>
<protein>
    <submittedName>
        <fullName evidence="2">Uncharacterized protein</fullName>
    </submittedName>
</protein>
<keyword evidence="3" id="KW-1185">Reference proteome</keyword>
<evidence type="ECO:0000256" key="1">
    <source>
        <dbReference type="SAM" id="MobiDB-lite"/>
    </source>
</evidence>
<gene>
    <name evidence="2" type="ORF">B9Z19DRAFT_1130366</name>
</gene>
<feature type="compositionally biased region" description="Basic and acidic residues" evidence="1">
    <location>
        <begin position="102"/>
        <end position="115"/>
    </location>
</feature>
<dbReference type="AlphaFoldDB" id="A0A2T6ZKM5"/>
<name>A0A2T6ZKM5_TUBBO</name>
<evidence type="ECO:0000313" key="2">
    <source>
        <dbReference type="EMBL" id="PUU76047.1"/>
    </source>
</evidence>
<dbReference type="OrthoDB" id="5477555at2759"/>
<comment type="caution">
    <text evidence="2">The sequence shown here is derived from an EMBL/GenBank/DDBJ whole genome shotgun (WGS) entry which is preliminary data.</text>
</comment>
<accession>A0A2T6ZKM5</accession>
<feature type="region of interest" description="Disordered" evidence="1">
    <location>
        <begin position="100"/>
        <end position="145"/>
    </location>
</feature>
<proteinExistence type="predicted"/>
<evidence type="ECO:0000313" key="3">
    <source>
        <dbReference type="Proteomes" id="UP000244722"/>
    </source>
</evidence>
<dbReference type="Proteomes" id="UP000244722">
    <property type="component" value="Unassembled WGS sequence"/>
</dbReference>
<organism evidence="2 3">
    <name type="scientific">Tuber borchii</name>
    <name type="common">White truffle</name>
    <dbReference type="NCBI Taxonomy" id="42251"/>
    <lineage>
        <taxon>Eukaryota</taxon>
        <taxon>Fungi</taxon>
        <taxon>Dikarya</taxon>
        <taxon>Ascomycota</taxon>
        <taxon>Pezizomycotina</taxon>
        <taxon>Pezizomycetes</taxon>
        <taxon>Pezizales</taxon>
        <taxon>Tuberaceae</taxon>
        <taxon>Tuber</taxon>
    </lineage>
</organism>
<sequence length="145" mass="15845">MLRTEVYLGEARNIVVWLYPAGDSRILEAIGETDYPHLVPGETRSLLIKADPGNPTAFATTHINARDPTGNQSSVEQHINLTQANLGVYETSVLNGLGARLGPEDGLPRALDRTGRQNIPRPRPRPRNLKTAVIGKDDGPGNLRY</sequence>
<reference evidence="2 3" key="1">
    <citation type="submission" date="2017-04" db="EMBL/GenBank/DDBJ databases">
        <title>Draft genome sequence of Tuber borchii Vittad., a whitish edible truffle.</title>
        <authorList>
            <consortium name="DOE Joint Genome Institute"/>
            <person name="Murat C."/>
            <person name="Kuo A."/>
            <person name="Barry K.W."/>
            <person name="Clum A."/>
            <person name="Dockter R.B."/>
            <person name="Fauchery L."/>
            <person name="Iotti M."/>
            <person name="Kohler A."/>
            <person name="Labutti K."/>
            <person name="Lindquist E.A."/>
            <person name="Lipzen A."/>
            <person name="Ohm R.A."/>
            <person name="Wang M."/>
            <person name="Grigoriev I.V."/>
            <person name="Zambonelli A."/>
            <person name="Martin F.M."/>
        </authorList>
    </citation>
    <scope>NUCLEOTIDE SEQUENCE [LARGE SCALE GENOMIC DNA]</scope>
    <source>
        <strain evidence="2 3">Tbo3840</strain>
    </source>
</reference>